<protein>
    <submittedName>
        <fullName evidence="2">Glycosyltransferase family 4 protein</fullName>
    </submittedName>
</protein>
<name>A0ABS9Z9N1_9HYPH</name>
<dbReference type="SUPFAM" id="SSF53756">
    <property type="entry name" value="UDP-Glycosyltransferase/glycogen phosphorylase"/>
    <property type="match status" value="1"/>
</dbReference>
<dbReference type="CDD" id="cd03801">
    <property type="entry name" value="GT4_PimA-like"/>
    <property type="match status" value="1"/>
</dbReference>
<dbReference type="Pfam" id="PF13692">
    <property type="entry name" value="Glyco_trans_1_4"/>
    <property type="match status" value="1"/>
</dbReference>
<sequence>MRVLVYPHSMELGGSQMNAIQIAGALRDRGHEVAVISDPGPLVARVAAMGLEHIELPSRRSRPSPGVARLLRDLVGARAFDVVHGWEWPPILDAFFGVGLPGRAAVVGTVMSMSVPAFLPRRIPLTLGTEAIRLAAVAGGHRRAALLEPPIDAEADRPQLDSGAFRGALGVAPDEILIGIVCRLAPDLKLEGLLSACRAVRALAESGAPVRLAIVGDGAARGQVAAEAEAANAALGRPIVMLTGEMADPRPCYAAADIVLGQGGSALRGMAFAKPVVVVGEDGFSELLTPGSAPIFLHQGWYGLGPGSQGSGAPALQEALRRLISSPPLRAELGRFGRRLVEARFSLTGAAQTMERIYLAVAGEPAPAGARALDALFCGSRVLSYKLERRYMRWMGRAAADDANARAKIAAVLSATDPSSVEKTDRLPRGRTA</sequence>
<dbReference type="RefSeq" id="WP_243068296.1">
    <property type="nucleotide sequence ID" value="NZ_JAIVFK010000001.1"/>
</dbReference>
<evidence type="ECO:0000259" key="1">
    <source>
        <dbReference type="Pfam" id="PF13439"/>
    </source>
</evidence>
<dbReference type="PANTHER" id="PTHR45947:SF3">
    <property type="entry name" value="SULFOQUINOVOSYL TRANSFERASE SQD2"/>
    <property type="match status" value="1"/>
</dbReference>
<comment type="caution">
    <text evidence="2">The sequence shown here is derived from an EMBL/GenBank/DDBJ whole genome shotgun (WGS) entry which is preliminary data.</text>
</comment>
<evidence type="ECO:0000313" key="2">
    <source>
        <dbReference type="EMBL" id="MCI4684400.1"/>
    </source>
</evidence>
<dbReference type="EMBL" id="JAIVFP010000001">
    <property type="protein sequence ID" value="MCI4684400.1"/>
    <property type="molecule type" value="Genomic_DNA"/>
</dbReference>
<gene>
    <name evidence="2" type="ORF">K2U94_16795</name>
</gene>
<evidence type="ECO:0000313" key="3">
    <source>
        <dbReference type="Proteomes" id="UP001139104"/>
    </source>
</evidence>
<organism evidence="2 3">
    <name type="scientific">Candidatus Rhodoblastus alkanivorans</name>
    <dbReference type="NCBI Taxonomy" id="2954117"/>
    <lineage>
        <taxon>Bacteria</taxon>
        <taxon>Pseudomonadati</taxon>
        <taxon>Pseudomonadota</taxon>
        <taxon>Alphaproteobacteria</taxon>
        <taxon>Hyphomicrobiales</taxon>
        <taxon>Rhodoblastaceae</taxon>
        <taxon>Rhodoblastus</taxon>
    </lineage>
</organism>
<dbReference type="Proteomes" id="UP001139104">
    <property type="component" value="Unassembled WGS sequence"/>
</dbReference>
<feature type="domain" description="Glycosyltransferase subfamily 4-like N-terminal" evidence="1">
    <location>
        <begin position="13"/>
        <end position="110"/>
    </location>
</feature>
<reference evidence="2" key="1">
    <citation type="journal article" date="2022" name="ISME J.">
        <title>Identification of active gaseous-alkane degraders at natural gas seeps.</title>
        <authorList>
            <person name="Farhan Ul Haque M."/>
            <person name="Hernandez M."/>
            <person name="Crombie A.T."/>
            <person name="Murrell J.C."/>
        </authorList>
    </citation>
    <scope>NUCLEOTIDE SEQUENCE</scope>
    <source>
        <strain evidence="2">PC2</strain>
    </source>
</reference>
<dbReference type="InterPro" id="IPR050194">
    <property type="entry name" value="Glycosyltransferase_grp1"/>
</dbReference>
<proteinExistence type="predicted"/>
<dbReference type="PANTHER" id="PTHR45947">
    <property type="entry name" value="SULFOQUINOVOSYL TRANSFERASE SQD2"/>
    <property type="match status" value="1"/>
</dbReference>
<dbReference type="InterPro" id="IPR028098">
    <property type="entry name" value="Glyco_trans_4-like_N"/>
</dbReference>
<accession>A0ABS9Z9N1</accession>
<dbReference type="Gene3D" id="3.40.50.2000">
    <property type="entry name" value="Glycogen Phosphorylase B"/>
    <property type="match status" value="2"/>
</dbReference>
<dbReference type="Pfam" id="PF13439">
    <property type="entry name" value="Glyco_transf_4"/>
    <property type="match status" value="1"/>
</dbReference>
<keyword evidence="3" id="KW-1185">Reference proteome</keyword>